<protein>
    <recommendedName>
        <fullName evidence="5">TPD1 protein homolog 1-like</fullName>
    </recommendedName>
</protein>
<evidence type="ECO:0000256" key="2">
    <source>
        <dbReference type="SAM" id="SignalP"/>
    </source>
</evidence>
<evidence type="ECO:0000256" key="1">
    <source>
        <dbReference type="ARBA" id="ARBA00022729"/>
    </source>
</evidence>
<accession>A0A8T0H126</accession>
<proteinExistence type="predicted"/>
<keyword evidence="1 2" id="KW-0732">Signal</keyword>
<dbReference type="EMBL" id="CM026429">
    <property type="protein sequence ID" value="KAG0565030.1"/>
    <property type="molecule type" value="Genomic_DNA"/>
</dbReference>
<evidence type="ECO:0008006" key="5">
    <source>
        <dbReference type="Google" id="ProtNLM"/>
    </source>
</evidence>
<feature type="chain" id="PRO_5035815727" description="TPD1 protein homolog 1-like" evidence="2">
    <location>
        <begin position="33"/>
        <end position="157"/>
    </location>
</feature>
<evidence type="ECO:0000313" key="4">
    <source>
        <dbReference type="Proteomes" id="UP000822688"/>
    </source>
</evidence>
<sequence>MATNIRVHLYLCAFLLLLSHSRISCSLRGVEAVPVNHPQAQTYVNRKLRASTPSCTKADISITQGKSGNSNGIPAFSVQITNLCVNHNCQLQNIHVACAAFASARPLDSRVFQRIKYNDCLVMGGAPLRAGGSVAFEYANSSEYPMHVISADLGPCS</sequence>
<dbReference type="Pfam" id="PF24068">
    <property type="entry name" value="TPD1_C"/>
    <property type="match status" value="1"/>
</dbReference>
<evidence type="ECO:0000313" key="3">
    <source>
        <dbReference type="EMBL" id="KAG0565030.1"/>
    </source>
</evidence>
<organism evidence="3 4">
    <name type="scientific">Ceratodon purpureus</name>
    <name type="common">Fire moss</name>
    <name type="synonym">Dicranum purpureum</name>
    <dbReference type="NCBI Taxonomy" id="3225"/>
    <lineage>
        <taxon>Eukaryota</taxon>
        <taxon>Viridiplantae</taxon>
        <taxon>Streptophyta</taxon>
        <taxon>Embryophyta</taxon>
        <taxon>Bryophyta</taxon>
        <taxon>Bryophytina</taxon>
        <taxon>Bryopsida</taxon>
        <taxon>Dicranidae</taxon>
        <taxon>Pseudoditrichales</taxon>
        <taxon>Ditrichaceae</taxon>
        <taxon>Ceratodon</taxon>
    </lineage>
</organism>
<name>A0A8T0H126_CERPU</name>
<feature type="signal peptide" evidence="2">
    <location>
        <begin position="1"/>
        <end position="32"/>
    </location>
</feature>
<dbReference type="PANTHER" id="PTHR33184:SF77">
    <property type="entry name" value="TPD1 PROTEIN HOMOLOG 1-LIKE"/>
    <property type="match status" value="1"/>
</dbReference>
<keyword evidence="4" id="KW-1185">Reference proteome</keyword>
<dbReference type="InterPro" id="IPR040361">
    <property type="entry name" value="TPD1"/>
</dbReference>
<dbReference type="GO" id="GO:0001709">
    <property type="term" value="P:cell fate determination"/>
    <property type="evidence" value="ECO:0007669"/>
    <property type="project" value="TreeGrafter"/>
</dbReference>
<dbReference type="AlphaFoldDB" id="A0A8T0H126"/>
<dbReference type="PANTHER" id="PTHR33184">
    <property type="entry name" value="PROTEIN TAPETUM DETERMINANT 1-LIKE-RELATED"/>
    <property type="match status" value="1"/>
</dbReference>
<reference evidence="3" key="1">
    <citation type="submission" date="2020-06" db="EMBL/GenBank/DDBJ databases">
        <title>WGS assembly of Ceratodon purpureus strain R40.</title>
        <authorList>
            <person name="Carey S.B."/>
            <person name="Jenkins J."/>
            <person name="Shu S."/>
            <person name="Lovell J.T."/>
            <person name="Sreedasyam A."/>
            <person name="Maumus F."/>
            <person name="Tiley G.P."/>
            <person name="Fernandez-Pozo N."/>
            <person name="Barry K."/>
            <person name="Chen C."/>
            <person name="Wang M."/>
            <person name="Lipzen A."/>
            <person name="Daum C."/>
            <person name="Saski C.A."/>
            <person name="Payton A.C."/>
            <person name="Mcbreen J.C."/>
            <person name="Conrad R.E."/>
            <person name="Kollar L.M."/>
            <person name="Olsson S."/>
            <person name="Huttunen S."/>
            <person name="Landis J.B."/>
            <person name="Wickett N.J."/>
            <person name="Johnson M.G."/>
            <person name="Rensing S.A."/>
            <person name="Grimwood J."/>
            <person name="Schmutz J."/>
            <person name="Mcdaniel S.F."/>
        </authorList>
    </citation>
    <scope>NUCLEOTIDE SEQUENCE</scope>
    <source>
        <strain evidence="3">R40</strain>
    </source>
</reference>
<dbReference type="Proteomes" id="UP000822688">
    <property type="component" value="Chromosome 8"/>
</dbReference>
<gene>
    <name evidence="3" type="ORF">KC19_8G157700</name>
</gene>
<comment type="caution">
    <text evidence="3">The sequence shown here is derived from an EMBL/GenBank/DDBJ whole genome shotgun (WGS) entry which is preliminary data.</text>
</comment>